<protein>
    <submittedName>
        <fullName evidence="7">Cell wall associated fibronectin-binding protein</fullName>
    </submittedName>
</protein>
<feature type="domain" description="Extracellular matrix-binding protein ebh GA module" evidence="6">
    <location>
        <begin position="3463"/>
        <end position="3522"/>
    </location>
</feature>
<feature type="domain" description="Extracellular matrix-binding protein ebh GA module" evidence="6">
    <location>
        <begin position="5101"/>
        <end position="5160"/>
    </location>
</feature>
<feature type="domain" description="Extracellular matrix-binding protein ebh GA module" evidence="6">
    <location>
        <begin position="4219"/>
        <end position="4278"/>
    </location>
</feature>
<dbReference type="NCBIfam" id="TIGR01168">
    <property type="entry name" value="YSIRK_signal"/>
    <property type="match status" value="1"/>
</dbReference>
<dbReference type="InterPro" id="IPR002988">
    <property type="entry name" value="GA_module"/>
</dbReference>
<feature type="domain" description="Extracellular matrix-binding protein ebh GA module" evidence="6">
    <location>
        <begin position="6109"/>
        <end position="6168"/>
    </location>
</feature>
<feature type="domain" description="Extracellular matrix-binding protein ebh GA module" evidence="6">
    <location>
        <begin position="6486"/>
        <end position="6545"/>
    </location>
</feature>
<feature type="coiled-coil region" evidence="3">
    <location>
        <begin position="6231"/>
        <end position="6267"/>
    </location>
</feature>
<evidence type="ECO:0000259" key="6">
    <source>
        <dbReference type="SMART" id="SM00844"/>
    </source>
</evidence>
<feature type="domain" description="Extracellular matrix-binding protein ebh GA module" evidence="6">
    <location>
        <begin position="5353"/>
        <end position="5412"/>
    </location>
</feature>
<feature type="domain" description="Extracellular matrix-binding protein ebh GA module" evidence="6">
    <location>
        <begin position="3967"/>
        <end position="4026"/>
    </location>
</feature>
<feature type="region of interest" description="Disordered" evidence="4">
    <location>
        <begin position="255"/>
        <end position="275"/>
    </location>
</feature>
<name>A0A077UK51_9STAP</name>
<feature type="coiled-coil region" evidence="3">
    <location>
        <begin position="2536"/>
        <end position="2598"/>
    </location>
</feature>
<sequence length="7424" mass="797002">MNYRDKIQKFSIRKYTVGTFSTVIATLVFLGLNTSQAQATETNQPASVVKQKQQSSNEQTENGESQVQNSQNSQDSQSLDTTHVNEQPTNSITNSVDANAAQPSTSKQQQTVSQNTQAKIETKVAAKEQSNISEGNLKHSESRSADYSANANEVTHVDSHRDNVVTASGVSDDSGNVHHDRNELQAFFDANYHDYRFIDRENADSGTFKYVKGIFDKINMLLGNNGVINNNELQLAYKELENAVALIRTMPKRQAPVRQSSRIEERSVQPETRSNIESRAASDYANAKSSYYVSTANDGSGYPAGTYINASNRRWPFNLPKKRYNLLNASDAKEIALMTVKQVKDGYQWIIKFNKGHWNHGEMTYWFALPSDQTPVDKTTFVTVGRDGSNVNWSTGVGSAANQPLNVMWNSGVSDDRSHDFKIINKATDTNSLRDLARADDFIIEEGATEAAKLFGRQIFQYINGDTQQTSGVDKIYRFKGNGDASYTISFKTQGPTTTKLYYAAGGKALEYNQKYMYSQLFEETNEDLANRLAGLTQVVDRTYHLNSTKLVEAQNGNVSRKKILDNTNLNTDDFLEDVSSYVRTPSSSIIGFYPSNADVDHYRPVAAQPLEQYALNQLFSDSKLAEAARTGNKIPLVIGFNYPDRSGNSETLKRVYLTVKPEVQHNIKFFENDNPQNLADSQISRQAGHPVFSVNQGQVSNSVVDTGSGSFRANQPLRINLTSNENFADNDWEITGLPSSLRIEDAVRRTRSPRERNLELVGNLAPGDYFATVRFGRKEQPFEIRVKPNPPTITTTAEELRGQAYKKVPITVSGVPLDPDALVYIALPTPQTTDGNSSPSSVPQNYTIIANGTPDGYNNTLTIQPSGYSVFLPPVGREIKALIYYNKNVASNFSNAVPILADETPPTLNEPVGINAKYYRGDTVNFTVETSDQHTGIKNMPIVTLPNGWTSNLVKSNNDHNATLTVNGTVSMNQPFNSDITFKISSTDNANNTTDNSHSKHVSVHVGQISEDVNPIVLGNVEKITVVNPNALTNDEKTRILNAIKAKNPNINGYLASSNPITVSNNGNVTFNYRDGSQDEIDASNVMTYEPVAKDEFLDGSNHKMATITIAKGQHYTIGDVSQYFKLSNGQAIPSSTFTSMTGANTLPTADQLSQQNAGTYLYRVQANNAYHEDQDNLFLKVNVVDITQPEGNQRVYRTSTYDVTTNEIERIKQAFINANRAAITLNNNDITVTNTPNGANASTITVNIHKGRLSKTFTSTLEHMNFLQWIDFPRDYTVTWSHDKITSRPTDGGFEWSNDHKSIIYRYDATLGRQITTNDILPLLRATTTVPSLRNNINGNEKVQAEAGGRPNYKTTGYSQSNPSSDGQRQYTYNGQVIQVLDIVNPTNGYGGQTVTNSNVHSNHSNATVVNVNEPAANGASAFTINHVLKNNSTHNAQDSVYKAQLYLSPYSPKVYMEHLNTNLANNTNVINIYFVPSDVTNPTITVGNYANHQVFSGETFTNTITANDNFGIQSVTVPSSSQITGTVDNNHRQVSLIAPNVTSVTTKTINLLATDTSGNTATTSFNVLVKPLKDKYRVTTSATTNNPIRIANIANNATVSQADQQAIINSITTTDLAPGRNYATPGRNEITNKTVSNVNRSGNNASVNVTVTYSDGTSTTVNVPVKHVIPDIIANPRYTIQGQDFPSGKGSTAADFFKLQDGSPVPDATITWLANQAPDKNNTRIGEDITVTAHILIDGETAPITKTSTYRVVRTVPKQIFITSRVGQFPGVEHIFYAKDYLKPINQSWEDEPRMSFAFLNNDGPNSTVVGVQSKTARVTYANGQTEDVKVLALVRPDAPRIDGNSVTYKAGLTNQQIKINNVLTNSPLTLLKADNTPLTITHTEYGRGNTAIITVSDALPNGDIKVYSSLVDDHATYTTQNDQGQVVDVTERKQIDSNHSASVRVTPQLQPTSTGPIYIKGDTNFDFGHVERFIQNVPRGATVAWQDNANNWKNNVGSYNKVAVVTLPNGQGTRDVEIPVKVYPVATTKAVTRDVKGQTLTHGTNAIDYVSFEPNQNTTGITATWVNGQQPNNQQAGVQHLNIDVNYPGISTATRLPVTVNVYQFDFPQNTYTTTVGGTLANGTQVSNYIHIENPNGLPTDGFTYKWNRDTTGTNDENWTAMNKPNVAKVVNAKYDVIYNGHTFATSQPAKFVVKDIQPAKPTLTETTAGAITITPGANQTVNTHTGNVTTYADKLVIKRNGNIVTTFTRRNNTSPWVKETSAANVAGIVGTNNGITVAAGTFNPADTIQVVATQGSGETVSDEQRSDDFTVVAPQPNQATTKIWQNGHIDITPNNPSGHLINPTQAMDIAYTEKIGNGAEHSKTITVVRSQNNQWTIANKPDYVSLDAQTGKVTFNANTIKPNSTITITPKAGTGHSASSNPSTLTAPATHTVNTTEIVKDYGSNVTAAEINNAVQANNKRTATIKNGTAMPTNLAGGSTTTIPVTVTYNDGSTEEVQESIFTKADKRELITAKNHLDDPVSTEGKKPGTITQYNTAMHNAQQQINTAKTEAQQVINNERATPQQVSDALTKVRAAQTKIDQAKALLQNKEDNSQLVTSKNNLQSSVNQVPSTTGMTQQSIDNYNAKKREAETEITAAQRVIDNGDATAQQISDEKHRVDNALTALNQAKQNLTADTHELEQAVQQLNRTGTTTGKKPASIAAYNNSIHALQSDLTSAKNNANAIIQKPIRTVQEVQTALTNVNRVNERLTQAINQLVPLADNSALRTAKTKIDEEINKSVTTDGMTQSSIQAYESAKRAGQTESTNAQNVINNGDATDQQIASEKTKVEEKYNSLKQAIAGLTPDLAPLNIAKTELQNDIDQHTSTTGMTSASVATFNEKLSAARTKIQEIDRVLASHPDVATIRQNVTAASATKTALDQARNGLTVDKAPLENAKTQLQQSIDTETSTTGMTSDSVNAYNAKLTAARNKIQQINQVLAGSPTVDQINTNTSAANQAKSDLDHARQALTPDKVPLQNAKTQLEQSINQPTDTTGMTTASLNAYNQKLQAARQKLTEINQVLNGNPTVQNINDKVAEANQAKDQLNTARQGLTLDRQPALNTLHGASNLNQAQQNNFTQQINTAPNHAALETIKSNITALNNAMTKLKESVADNNTIKSNQNYTDATQANKQAYDNAVTAAKGVFGETNNPTMDVNTVNQKAASVKSTKDALDGQQNLQRAKTEATNAITHASDLNQAQKNALTQQVNSAQNVQAVNDIKQTTQSLNTAMTGLKRGVANHNQVVQSDNYVNADTNKKNDYNNAYNHANDIINGNAQHPVITPSDVNNALSNVTSKEQALNGEAKLNTAKQEANTALGQLNNLNNAQRQNLQSQINGAHQIETVNSIKQNATNLNSAMGNLRQAVADKDQVKRTEDYADADTAKQNAYNSAVSSAETIINQTANPTMSVDDVNRATSAVTTNKNALNGDEKLAQSKTDAARAIDALPHLNNAQKADVKSKINAASNIAGVNTVKQQGTDLNTAMGNLQGAINDEQTTLNSQNYQDATPSKKTAYTNAVQAAKDILNKSNGQNKTKDQVTEAMNQVNSAKTNLDGTRLLDQAKQTAKQQLNNMTHLTTAQKTNLTNQINSGTTVAGVHTVQSNANTLDQAMNTLRQSIANKDATKASEDYVDANNDKQTAFNNAVAAAETIINANSNPEMKPSTITQKAEQVNSSKNALNGDENLATAKQNAKTYLNTLTSITDAQKNNLISQITNATRVSGVDTVKQNAQHLDQAMASLQNGINNESQMKSSEKYRDADTNKQQEYDNAIAAAKAILNKSTGPNTVQNAVEAALQRVNTAKDALNGDAKLIAAQNAAKQHLGTLTHITTAQRNDLTNQISQATNLAGVESVKQSANSLDGVMGNLQTAINDKSGTLASQNFLDADEQKRNTYNQAVSAAETILNKQTGPNTAKTAVEQALNNVNSAKHALNGTQNLNNAKQAAITAINGASDLNQIQKDTLKTQANGAQRVSNAQDVQRNATELNTAMGTLKHAIADKTNTLASSKYVNADSTKQNAYTTKVTNAENIISGTPTVVTTPSEVTAAANQVNSAKQELNGDERLRVAKQNANTAIDALAQLNTPQKAKLKEQVEQANRLEDVQSVQTNGQELNNTMKGLRDSIANETTVKASQNYTDASPNNQSAYNSAVSNAKGIINQTNNPTMDVSAITQATSQVTNANNGLDGAENLSNAKNTAKQNLSTLSHLTNNQKTAISSQIDHAGHVSEVTSAKNAATDLNTQMSNLEQAIHDQNTVKQGVNFTDADKAKRDAYTNAVSRAEAILNKTQGANTSKQDVEAAIQNVSSAKNALNGDQNVTNVKNAAKNALNNLTSINNAQKRDLTTKIDQATTVAGVEAVSHAGTQLNTAMANLQNGINDKANTLASENYHDADSDKKTAYTQAVTNAENILNKNSGSNLDKAAVENALSQVTNAKGALNGNHNLEQAKSNANTTINGLQHLTTAQKDKLKQQVQQAQNVAGVDTVKSSANTLNGAMGTLRNSIQDNTATKNGQNYLDATESNKTNYNNAVDSANGVINATSNPNMDANAIKQIATQVTSTKNALDGTHNLTQAKQTATNAIDGATNLNKAQKDALKAQVTSAQRVANVTSIQQTANELNTAMGQLQHGIDDENATKQTQKYRDAEQSKKTAYDQAVAAAKAILNKQNGSNSDKAAVDRALQQVTSTKDALNGDAKLTEAKAAAKQNLGTLNHITNTQRTALEGQINHATTVDDVNTVKTNANALDGAMNRLQSSISDKDATLRNQNYLDADESKRNAYTQAVTAAEGILNKQTGGNTSKADVDNALNAVTRAKAALNGAENLRTAKTTATNTINGLPNLTQLQKDNLKHQVDQAQNVAGVNGVKDKGNTLNTAMGVLRTSIQNDNTTKTSQNYLDASDSNKNDYNTAVNNANGVINATNNPNMDVNAINGMANQVNTTKAALNGTQNLAQAKTNATNTINNAHDLNQKQKDALKTQVNNAQRVSDANNVQHTATELNGAMTALKAAIADKERTKASGNYVNADQEKRQAYDSKVTNAENITSGTPNATLTVNDVNSATSQVNAAKTALNGDNNLRVAKEHANNTIDGLAQLNNAQKAKLKEQVQSATTLEGVQTVKNSSQTLNTAMKGLKDSIANEATIKAGQNYTDASPNNRNEYDSAVTSAQAIINQTSNPTMEPSTITQATSQVTSKEHALNGAQNLAQAKTTAKNGLNNFTSINNAQKDALTHSIDGATTVAGVNQESAKATELNNAMHSLQNGINDETQTKQTQKYLDAEPSKKSAYDQAVSAAKAILTKASGQNVDKAAVEQALQNVNSTKTALNGDAKLNEAKVAAKQTLGALTHINNAQRTALENEITQATNVEGVNTVKTKAQQLDGAMGQLESSIRDKDTTLQSQNYQDADDTKRTAYSQAVNAATTILNKTSGGNTAKADVERAMQAVTQTNTALNGIQNLDRAKQAANTAITNASDLNTKQKEALKAQVTSAGRVSAVNGVEHTATELNTAMTALKRTIADKAETKASGNYVNADANKRQAYDEKVTAAENIVSGTPTPTLTPSDVTNAATQVTNAKTQLNGNHNLEVAKQNANTAIDGLTSLNGPQKAKLKEQVGQATTLPNVQTVRDNAQTLNTAMKGLRDSIANEATIKADQNYTDASQSKQTDYNNAVSAAKAIIGQTSSPTMNAQDINQAKEQVTAKQQALNGQENLRTAQTNAKQHLNGLSDLTDAQKDASKRQIEGATHVKEVTQAQNNADALNTAMTNLKNGIQDQNTIKQGVNFTDADEAKRNAYTNAVTQAEQILNKAQGPNTPKDGVETALQNVQRAKNELNGNQNVANAKTTAKNALNNLTSINNAQKEALKSQIDSATTVAGVNQVSTTASELNTAMSNLQRGINDETATKAAQKYTDADRDKQTAYNDAVTAAKTLLDKTAGSNENKAAVEQALQRVNTAKTALNGDSRLNEAKNTAKQQLATMSHLTDAQKANLTSQIESGTTVAGVQGIQANAGTLNQAMNQLRQSIASKDATKSSEDYQDANTDLQNAYNRAVSDAEGIISATNNPEMNPDTINQKASQVNSAKSTLNGDEKLAAAKQSVKSDIGRLSDLNNAQQTAANAEVDQAPNIAAVTAAKNKATSLNTAMGHLKQALAEKDNTKRSVNYTDADQPKQQAYDTAVSQVEAITNPNVSNANETQVQAALNQLNQAKHDLNGDNKVAKAKEAAKRALASYSNLNNAQSTSATSQIDNATTVAEVTAAQNTANELNTAMGQLQNGINDQNTVKQQVNFTDADQGKKDAYTNAVTNAQGILDKANGQNMTKAQVEAALNQVTNAKNALNGDANVRQAKADAKANLGTLTHLNHAQKQDLTTQIDGATTVNGVNGVKTKAQDLDNAMQRLESAIANKDQTKTSENYIDADPTKKSAFDNAVTQAESYLNKDQGANKDKQAVEQAIQSVTSTENALNGDANLQRAKTEATQAIDNLTHLNTPQKTALKQQVNAAQRVAGVTDLKNSASSLNNAMDQLKQAIADHDTIVAGGNYTNASPDKQGAYTDAYNTAKNIVNGSPNVITNAADVTTATQRVNNAETGLNGDSNLATAKQQAKDALRQMTHLSNAQKQSITGQIDSATQVTSVQSVKDNATNLDNAMNQLRNSIANKAEVKASQPYVDADTDKQNAYNTAVTSAENIINATKQPTLNPSAVTQAANQVNTNKTALNGVQNLANKKQETTANINQLSHLNNAQKQDLNTQVTNAPNISTVNQVKTKAEQLDQAMERLINGIHDKDQVKQSVNFTDADPEKQTAYNNAVTTAENIINQANGTNANQSQVEAALSTVSTTKQALNGDRKVTDAKNNANHTLSTLDNLNNAQKGAVTGNINQAHTVAEVTQAIQTAQELNTAMGNLKNSLNDKDTTLSSQNFADADTEKKNAYNEAVRNAENILNKSTGTNVSKDQVEAAMNQVNTSKAALNGSQNLEKAKQHANTAIDGLSHLTNAQKDALKQLVQQSTTVAETQGNEQKANNVDAAMDKLRQSIADNATTKQNQNYTDANPNKQDAYNNAVTTAQGIINQTTNPTLDATVITQASEQVSTAKNALNGNENLEAAKHQSTQTVGSLDNLNNAQKQAVTAQINGAHTVDEANQIKQNAQNLNTAMGNLKQVIADKDDTKATVNFTDADRVKQQDYNTAVTNAENIISKANGGNATQTEVELAIQQVNAAKQALNGNANVQHAKDEATALINNSNDLNQVQKDALKQQAQNATTVAGVNNIKQTSQELNNAMTQLKQGIADKDQTKADGNFVNADTDKQNAYKQAIAKAEALISGSPDVVVIPSEITAALNKVTQAKNELNGNTNLATAKQNVQHAIEQLPNLNQAQRDEYNRQITQKRQCNSTSSNNA</sequence>
<keyword evidence="1 5" id="KW-0732">Signal</keyword>
<feature type="domain" description="Extracellular matrix-binding protein ebh GA module" evidence="6">
    <location>
        <begin position="4849"/>
        <end position="4908"/>
    </location>
</feature>
<feature type="domain" description="Extracellular matrix-binding protein ebh GA module" evidence="6">
    <location>
        <begin position="7116"/>
        <end position="7175"/>
    </location>
</feature>
<feature type="domain" description="Extracellular matrix-binding protein ebh GA module" evidence="6">
    <location>
        <begin position="6990"/>
        <end position="7049"/>
    </location>
</feature>
<accession>A0A077UK51</accession>
<dbReference type="Gene3D" id="3.10.20.890">
    <property type="match status" value="1"/>
</dbReference>
<feature type="domain" description="Extracellular matrix-binding protein ebh GA module" evidence="6">
    <location>
        <begin position="3337"/>
        <end position="3396"/>
    </location>
</feature>
<feature type="region of interest" description="Disordered" evidence="4">
    <location>
        <begin position="1340"/>
        <end position="1372"/>
    </location>
</feature>
<evidence type="ECO:0000256" key="3">
    <source>
        <dbReference type="SAM" id="Coils"/>
    </source>
</evidence>
<feature type="compositionally biased region" description="Polar residues" evidence="4">
    <location>
        <begin position="79"/>
        <end position="119"/>
    </location>
</feature>
<gene>
    <name evidence="7" type="primary">ebh_1</name>
    <name evidence="7" type="ORF">ERS140147_00530</name>
</gene>
<feature type="coiled-coil region" evidence="3">
    <location>
        <begin position="3046"/>
        <end position="3093"/>
    </location>
</feature>
<evidence type="ECO:0000256" key="4">
    <source>
        <dbReference type="SAM" id="MobiDB-lite"/>
    </source>
</evidence>
<reference evidence="7 8" key="1">
    <citation type="submission" date="2014-05" db="EMBL/GenBank/DDBJ databases">
        <authorList>
            <person name="Aslett A.Martin."/>
            <person name="De Silva Nishadi"/>
        </authorList>
    </citation>
    <scope>NUCLEOTIDE SEQUENCE [LARGE SCALE GENOMIC DNA]</scope>
</reference>
<feature type="domain" description="Extracellular matrix-binding protein ebh GA module" evidence="6">
    <location>
        <begin position="4597"/>
        <end position="4656"/>
    </location>
</feature>
<dbReference type="Gene3D" id="1.20.120.1850">
    <property type="entry name" value="Ebh helix bundles repeating unit (S and A modules)"/>
    <property type="match status" value="2"/>
</dbReference>
<keyword evidence="3" id="KW-0175">Coiled coil</keyword>
<feature type="domain" description="Extracellular matrix-binding protein ebh GA module" evidence="6">
    <location>
        <begin position="6360"/>
        <end position="6419"/>
    </location>
</feature>
<dbReference type="InterPro" id="IPR026361">
    <property type="entry name" value="Ebh_dom"/>
</dbReference>
<dbReference type="Gene3D" id="1.20.5.420">
    <property type="entry name" value="Immunoglobulin FC, subunit C"/>
    <property type="match status" value="66"/>
</dbReference>
<feature type="coiled-coil region" evidence="3">
    <location>
        <begin position="6625"/>
        <end position="6693"/>
    </location>
</feature>
<feature type="coiled-coil region" evidence="3">
    <location>
        <begin position="6748"/>
        <end position="6809"/>
    </location>
</feature>
<dbReference type="PANTHER" id="PTHR33150">
    <property type="entry name" value="EXTRACELLULAR MATRIX-BINDING PROTEIN EBH"/>
    <property type="match status" value="1"/>
</dbReference>
<feature type="region of interest" description="Disordered" evidence="4">
    <location>
        <begin position="2414"/>
        <end position="2433"/>
    </location>
</feature>
<feature type="compositionally biased region" description="Polar residues" evidence="4">
    <location>
        <begin position="2421"/>
        <end position="2433"/>
    </location>
</feature>
<feature type="coiled-coil region" evidence="3">
    <location>
        <begin position="2626"/>
        <end position="2726"/>
    </location>
</feature>
<evidence type="ECO:0000313" key="8">
    <source>
        <dbReference type="Proteomes" id="UP000044616"/>
    </source>
</evidence>
<feature type="domain" description="Extracellular matrix-binding protein ebh GA module" evidence="6">
    <location>
        <begin position="7368"/>
        <end position="7421"/>
    </location>
</feature>
<dbReference type="Proteomes" id="UP000044616">
    <property type="component" value="Unassembled WGS sequence"/>
</dbReference>
<feature type="domain" description="Extracellular matrix-binding protein ebh GA module" evidence="6">
    <location>
        <begin position="4975"/>
        <end position="5034"/>
    </location>
</feature>
<dbReference type="Pfam" id="PF07554">
    <property type="entry name" value="FIVAR"/>
    <property type="match status" value="37"/>
</dbReference>
<dbReference type="InterPro" id="IPR051197">
    <property type="entry name" value="ECM-binding_protein"/>
</dbReference>
<feature type="domain" description="Extracellular matrix-binding protein ebh GA module" evidence="6">
    <location>
        <begin position="5605"/>
        <end position="5664"/>
    </location>
</feature>
<dbReference type="NCBIfam" id="TIGR04264">
    <property type="entry name" value="hyperosmo_Ebh"/>
    <property type="match status" value="1"/>
</dbReference>
<feature type="chain" id="PRO_5005410176" evidence="5">
    <location>
        <begin position="40"/>
        <end position="7424"/>
    </location>
</feature>
<dbReference type="InterPro" id="IPR005877">
    <property type="entry name" value="YSIRK_signal_dom"/>
</dbReference>
<feature type="domain" description="Extracellular matrix-binding protein ebh GA module" evidence="6">
    <location>
        <begin position="6738"/>
        <end position="6797"/>
    </location>
</feature>
<dbReference type="Pfam" id="PF04650">
    <property type="entry name" value="YSIRK_signal"/>
    <property type="match status" value="1"/>
</dbReference>
<dbReference type="PANTHER" id="PTHR33150:SF1">
    <property type="entry name" value="EXTRACELLULAR MATRIX-BINDING PROTEIN EBH"/>
    <property type="match status" value="1"/>
</dbReference>
<feature type="domain" description="Extracellular matrix-binding protein ebh GA module" evidence="6">
    <location>
        <begin position="4093"/>
        <end position="4152"/>
    </location>
</feature>
<feature type="domain" description="Extracellular matrix-binding protein ebh GA module" evidence="6">
    <location>
        <begin position="6234"/>
        <end position="6293"/>
    </location>
</feature>
<feature type="coiled-coil region" evidence="3">
    <location>
        <begin position="5847"/>
        <end position="5874"/>
    </location>
</feature>
<keyword evidence="2" id="KW-0677">Repeat</keyword>
<feature type="coiled-coil region" evidence="3">
    <location>
        <begin position="6411"/>
        <end position="6441"/>
    </location>
</feature>
<feature type="domain" description="Extracellular matrix-binding protein ebh GA module" evidence="6">
    <location>
        <begin position="5857"/>
        <end position="5916"/>
    </location>
</feature>
<evidence type="ECO:0000256" key="1">
    <source>
        <dbReference type="ARBA" id="ARBA00022729"/>
    </source>
</evidence>
<proteinExistence type="predicted"/>
<dbReference type="SMART" id="SM00844">
    <property type="entry name" value="GA"/>
    <property type="match status" value="35"/>
</dbReference>
<evidence type="ECO:0000313" key="7">
    <source>
        <dbReference type="EMBL" id="CDR27423.1"/>
    </source>
</evidence>
<organism evidence="7 8">
    <name type="scientific">Staphylococcus schweitzeri</name>
    <dbReference type="NCBI Taxonomy" id="1654388"/>
    <lineage>
        <taxon>Bacteria</taxon>
        <taxon>Bacillati</taxon>
        <taxon>Bacillota</taxon>
        <taxon>Bacilli</taxon>
        <taxon>Bacillales</taxon>
        <taxon>Staphylococcaceae</taxon>
        <taxon>Staphylococcus</taxon>
    </lineage>
</organism>
<feature type="domain" description="Extracellular matrix-binding protein ebh GA module" evidence="6">
    <location>
        <begin position="3715"/>
        <end position="3774"/>
    </location>
</feature>
<feature type="compositionally biased region" description="Polar residues" evidence="4">
    <location>
        <begin position="1355"/>
        <end position="1372"/>
    </location>
</feature>
<dbReference type="EMBL" id="CCEH01000003">
    <property type="protein sequence ID" value="CDR27423.1"/>
    <property type="molecule type" value="Genomic_DNA"/>
</dbReference>
<feature type="domain" description="Extracellular matrix-binding protein ebh GA module" evidence="6">
    <location>
        <begin position="3210"/>
        <end position="3269"/>
    </location>
</feature>
<feature type="domain" description="Extracellular matrix-binding protein ebh GA module" evidence="6">
    <location>
        <begin position="5983"/>
        <end position="6042"/>
    </location>
</feature>
<feature type="domain" description="Extracellular matrix-binding protein ebh GA module" evidence="6">
    <location>
        <begin position="4471"/>
        <end position="4530"/>
    </location>
</feature>
<feature type="domain" description="Extracellular matrix-binding protein ebh GA module" evidence="6">
    <location>
        <begin position="6612"/>
        <end position="6671"/>
    </location>
</feature>
<feature type="compositionally biased region" description="Low complexity" evidence="4">
    <location>
        <begin position="65"/>
        <end position="78"/>
    </location>
</feature>
<feature type="domain" description="Extracellular matrix-binding protein ebh GA module" evidence="6">
    <location>
        <begin position="5731"/>
        <end position="5790"/>
    </location>
</feature>
<feature type="domain" description="Extracellular matrix-binding protein ebh GA module" evidence="6">
    <location>
        <begin position="3589"/>
        <end position="3648"/>
    </location>
</feature>
<dbReference type="Pfam" id="PF01468">
    <property type="entry name" value="GA"/>
    <property type="match status" value="8"/>
</dbReference>
<feature type="compositionally biased region" description="Polar residues" evidence="4">
    <location>
        <begin position="40"/>
        <end position="64"/>
    </location>
</feature>
<feature type="domain" description="Extracellular matrix-binding protein ebh GA module" evidence="6">
    <location>
        <begin position="7242"/>
        <end position="7301"/>
    </location>
</feature>
<feature type="signal peptide" evidence="5">
    <location>
        <begin position="1"/>
        <end position="39"/>
    </location>
</feature>
<dbReference type="InterPro" id="IPR009063">
    <property type="entry name" value="Ig/albumin-bd_sf"/>
</dbReference>
<feature type="domain" description="Extracellular matrix-binding protein ebh GA module" evidence="6">
    <location>
        <begin position="3841"/>
        <end position="3900"/>
    </location>
</feature>
<feature type="domain" description="Extracellular matrix-binding protein ebh GA module" evidence="6">
    <location>
        <begin position="4723"/>
        <end position="4782"/>
    </location>
</feature>
<feature type="domain" description="Extracellular matrix-binding protein ebh GA module" evidence="6">
    <location>
        <begin position="3083"/>
        <end position="3143"/>
    </location>
</feature>
<feature type="domain" description="Extracellular matrix-binding protein ebh GA module" evidence="6">
    <location>
        <begin position="6864"/>
        <end position="6923"/>
    </location>
</feature>
<evidence type="ECO:0000256" key="5">
    <source>
        <dbReference type="SAM" id="SignalP"/>
    </source>
</evidence>
<feature type="region of interest" description="Disordered" evidence="4">
    <location>
        <begin position="40"/>
        <end position="149"/>
    </location>
</feature>
<dbReference type="InterPro" id="IPR020840">
    <property type="entry name" value="Extracell_matrix-bd_GA"/>
</dbReference>
<dbReference type="SUPFAM" id="SSF46997">
    <property type="entry name" value="Bacterial immunoglobulin/albumin-binding domains"/>
    <property type="match status" value="68"/>
</dbReference>
<feature type="domain" description="Extracellular matrix-binding protein ebh GA module" evidence="6">
    <location>
        <begin position="5227"/>
        <end position="5286"/>
    </location>
</feature>
<evidence type="ECO:0000256" key="2">
    <source>
        <dbReference type="ARBA" id="ARBA00022737"/>
    </source>
</evidence>
<feature type="domain" description="Extracellular matrix-binding protein ebh GA module" evidence="6">
    <location>
        <begin position="5479"/>
        <end position="5538"/>
    </location>
</feature>
<feature type="domain" description="Extracellular matrix-binding protein ebh GA module" evidence="6">
    <location>
        <begin position="4345"/>
        <end position="4404"/>
    </location>
</feature>